<keyword evidence="5" id="KW-1003">Cell membrane</keyword>
<evidence type="ECO:0000256" key="9">
    <source>
        <dbReference type="ARBA" id="ARBA00023065"/>
    </source>
</evidence>
<keyword evidence="4" id="KW-0050">Antiport</keyword>
<evidence type="ECO:0000256" key="1">
    <source>
        <dbReference type="ARBA" id="ARBA00004651"/>
    </source>
</evidence>
<proteinExistence type="inferred from homology"/>
<feature type="transmembrane region" description="Helical" evidence="12">
    <location>
        <begin position="202"/>
        <end position="224"/>
    </location>
</feature>
<evidence type="ECO:0000256" key="8">
    <source>
        <dbReference type="ARBA" id="ARBA00023053"/>
    </source>
</evidence>
<evidence type="ECO:0000256" key="11">
    <source>
        <dbReference type="ARBA" id="ARBA00023201"/>
    </source>
</evidence>
<feature type="transmembrane region" description="Helical" evidence="12">
    <location>
        <begin position="379"/>
        <end position="403"/>
    </location>
</feature>
<dbReference type="AlphaFoldDB" id="A0A934W3R6"/>
<evidence type="ECO:0000256" key="10">
    <source>
        <dbReference type="ARBA" id="ARBA00023136"/>
    </source>
</evidence>
<feature type="transmembrane region" description="Helical" evidence="12">
    <location>
        <begin position="31"/>
        <end position="50"/>
    </location>
</feature>
<protein>
    <submittedName>
        <fullName evidence="14">Cation:proton antiporter</fullName>
    </submittedName>
</protein>
<dbReference type="GO" id="GO:0015386">
    <property type="term" value="F:potassium:proton antiporter activity"/>
    <property type="evidence" value="ECO:0007669"/>
    <property type="project" value="TreeGrafter"/>
</dbReference>
<feature type="domain" description="Cation/H+ exchanger transmembrane" evidence="13">
    <location>
        <begin position="13"/>
        <end position="404"/>
    </location>
</feature>
<comment type="similarity">
    <text evidence="2">Belongs to the monovalent cation:proton antiporter 1 (CPA1) transporter (TC 2.A.36) family.</text>
</comment>
<evidence type="ECO:0000256" key="2">
    <source>
        <dbReference type="ARBA" id="ARBA00007367"/>
    </source>
</evidence>
<dbReference type="GO" id="GO:0098719">
    <property type="term" value="P:sodium ion import across plasma membrane"/>
    <property type="evidence" value="ECO:0007669"/>
    <property type="project" value="TreeGrafter"/>
</dbReference>
<evidence type="ECO:0000313" key="15">
    <source>
        <dbReference type="Proteomes" id="UP000622890"/>
    </source>
</evidence>
<feature type="transmembrane region" description="Helical" evidence="12">
    <location>
        <begin position="127"/>
        <end position="150"/>
    </location>
</feature>
<keyword evidence="6 12" id="KW-0812">Transmembrane</keyword>
<keyword evidence="9" id="KW-0406">Ion transport</keyword>
<accession>A0A934W3R6</accession>
<feature type="transmembrane region" description="Helical" evidence="12">
    <location>
        <begin position="70"/>
        <end position="87"/>
    </location>
</feature>
<evidence type="ECO:0000313" key="14">
    <source>
        <dbReference type="EMBL" id="MBK4737726.1"/>
    </source>
</evidence>
<keyword evidence="11" id="KW-0739">Sodium transport</keyword>
<comment type="caution">
    <text evidence="14">The sequence shown here is derived from an EMBL/GenBank/DDBJ whole genome shotgun (WGS) entry which is preliminary data.</text>
</comment>
<sequence>MNTFQLVSLVIFLVAVFGYVNYRFIRLPDAIGITAVATVASLISLGAQQLYPGLTDGLGDAMARIRFPELLLHGLLGVLLFAGSMHIRMGAILAEKWQVIPLATIGVVLSTMLVGAGFWLLCRAAGVSLPPVWCLVFGALISPTDPVAVVAILKRAGVPESLETRISGESLFNDGTGVVVFITLLGVASSPDSFDLGHTLLLFLREVLGGLAFGLGAGYAGFLLLRAVDSYAVEIMITLALATAGYAAAEALSVSAPIAVACMGLLVGNRAKEEAMSDKTRERLFGFWSVLDELLNLLLFGLIGLEMLLLPLSHPGIAAGAVAVVLAARFLSIVAPILGTPRLREVARVTLPVMTWGGLRGGISIALALSLPAFDGRDILLSATYAAVIFSILIQAPTLGWLAKRRLDRQRKFEAHGS</sequence>
<keyword evidence="15" id="KW-1185">Reference proteome</keyword>
<evidence type="ECO:0000256" key="4">
    <source>
        <dbReference type="ARBA" id="ARBA00022449"/>
    </source>
</evidence>
<dbReference type="PANTHER" id="PTHR10110:SF195">
    <property type="entry name" value="NA(+)_H(+) ANTIPORTER NHAS2"/>
    <property type="match status" value="1"/>
</dbReference>
<feature type="transmembrane region" description="Helical" evidence="12">
    <location>
        <begin position="6"/>
        <end position="24"/>
    </location>
</feature>
<dbReference type="InterPro" id="IPR006153">
    <property type="entry name" value="Cation/H_exchanger_TM"/>
</dbReference>
<evidence type="ECO:0000256" key="7">
    <source>
        <dbReference type="ARBA" id="ARBA00022989"/>
    </source>
</evidence>
<dbReference type="EMBL" id="JAEPBG010000014">
    <property type="protein sequence ID" value="MBK4737726.1"/>
    <property type="molecule type" value="Genomic_DNA"/>
</dbReference>
<dbReference type="GO" id="GO:0005886">
    <property type="term" value="C:plasma membrane"/>
    <property type="evidence" value="ECO:0007669"/>
    <property type="project" value="UniProtKB-SubCell"/>
</dbReference>
<keyword evidence="8" id="KW-0915">Sodium</keyword>
<evidence type="ECO:0000259" key="13">
    <source>
        <dbReference type="Pfam" id="PF00999"/>
    </source>
</evidence>
<keyword evidence="10 12" id="KW-0472">Membrane</keyword>
<feature type="transmembrane region" description="Helical" evidence="12">
    <location>
        <begin position="99"/>
        <end position="121"/>
    </location>
</feature>
<feature type="transmembrane region" description="Helical" evidence="12">
    <location>
        <begin position="171"/>
        <end position="190"/>
    </location>
</feature>
<dbReference type="InterPro" id="IPR018422">
    <property type="entry name" value="Cation/H_exchanger_CPA1"/>
</dbReference>
<evidence type="ECO:0000256" key="12">
    <source>
        <dbReference type="SAM" id="Phobius"/>
    </source>
</evidence>
<dbReference type="PANTHER" id="PTHR10110">
    <property type="entry name" value="SODIUM/HYDROGEN EXCHANGER"/>
    <property type="match status" value="1"/>
</dbReference>
<feature type="transmembrane region" description="Helical" evidence="12">
    <location>
        <begin position="254"/>
        <end position="272"/>
    </location>
</feature>
<keyword evidence="3" id="KW-0813">Transport</keyword>
<dbReference type="Pfam" id="PF00999">
    <property type="entry name" value="Na_H_Exchanger"/>
    <property type="match status" value="1"/>
</dbReference>
<organism evidence="14 15">
    <name type="scientific">Noviherbaspirillum pedocola</name>
    <dbReference type="NCBI Taxonomy" id="2801341"/>
    <lineage>
        <taxon>Bacteria</taxon>
        <taxon>Pseudomonadati</taxon>
        <taxon>Pseudomonadota</taxon>
        <taxon>Betaproteobacteria</taxon>
        <taxon>Burkholderiales</taxon>
        <taxon>Oxalobacteraceae</taxon>
        <taxon>Noviherbaspirillum</taxon>
    </lineage>
</organism>
<name>A0A934W3R6_9BURK</name>
<evidence type="ECO:0000256" key="5">
    <source>
        <dbReference type="ARBA" id="ARBA00022475"/>
    </source>
</evidence>
<gene>
    <name evidence="14" type="ORF">JJB74_24160</name>
</gene>
<keyword evidence="7 12" id="KW-1133">Transmembrane helix</keyword>
<dbReference type="GO" id="GO:0015385">
    <property type="term" value="F:sodium:proton antiporter activity"/>
    <property type="evidence" value="ECO:0007669"/>
    <property type="project" value="InterPro"/>
</dbReference>
<dbReference type="Proteomes" id="UP000622890">
    <property type="component" value="Unassembled WGS sequence"/>
</dbReference>
<feature type="transmembrane region" description="Helical" evidence="12">
    <location>
        <begin position="284"/>
        <end position="305"/>
    </location>
</feature>
<feature type="transmembrane region" description="Helical" evidence="12">
    <location>
        <begin position="317"/>
        <end position="339"/>
    </location>
</feature>
<reference evidence="14" key="1">
    <citation type="submission" date="2021-01" db="EMBL/GenBank/DDBJ databases">
        <title>Genome sequence of strain Noviherbaspirillum sp. DKR-6.</title>
        <authorList>
            <person name="Chaudhary D.K."/>
        </authorList>
    </citation>
    <scope>NUCLEOTIDE SEQUENCE</scope>
    <source>
        <strain evidence="14">DKR-6</strain>
    </source>
</reference>
<evidence type="ECO:0000256" key="3">
    <source>
        <dbReference type="ARBA" id="ARBA00022448"/>
    </source>
</evidence>
<dbReference type="Gene3D" id="6.10.140.1330">
    <property type="match status" value="1"/>
</dbReference>
<dbReference type="RefSeq" id="WP_200596263.1">
    <property type="nucleotide sequence ID" value="NZ_JAEPBG010000014.1"/>
</dbReference>
<comment type="subcellular location">
    <subcellularLocation>
        <location evidence="1">Cell membrane</location>
        <topology evidence="1">Multi-pass membrane protein</topology>
    </subcellularLocation>
</comment>
<feature type="transmembrane region" description="Helical" evidence="12">
    <location>
        <begin position="351"/>
        <end position="373"/>
    </location>
</feature>
<feature type="transmembrane region" description="Helical" evidence="12">
    <location>
        <begin position="231"/>
        <end position="248"/>
    </location>
</feature>
<dbReference type="GO" id="GO:0051453">
    <property type="term" value="P:regulation of intracellular pH"/>
    <property type="evidence" value="ECO:0007669"/>
    <property type="project" value="TreeGrafter"/>
</dbReference>
<evidence type="ECO:0000256" key="6">
    <source>
        <dbReference type="ARBA" id="ARBA00022692"/>
    </source>
</evidence>